<evidence type="ECO:0000313" key="1">
    <source>
        <dbReference type="EMBL" id="EKE26003.1"/>
    </source>
</evidence>
<dbReference type="AlphaFoldDB" id="K2FSY4"/>
<sequence>MILHININAKWLENDKDAIDRLVNENMNWKLDQYLQKFEWDDKVCDLKLTLKKNKKSLFNGILQVIVDWKIFRYEREDYKKLDDLINHFFDHFKEELANS</sequence>
<proteinExistence type="predicted"/>
<name>K2FSY4_9BACT</name>
<gene>
    <name evidence="1" type="ORF">ACD_4C00478G0001</name>
</gene>
<dbReference type="EMBL" id="AMFJ01000994">
    <property type="protein sequence ID" value="EKE26003.1"/>
    <property type="molecule type" value="Genomic_DNA"/>
</dbReference>
<protein>
    <submittedName>
        <fullName evidence="1">Uncharacterized protein</fullName>
    </submittedName>
</protein>
<comment type="caution">
    <text evidence="1">The sequence shown here is derived from an EMBL/GenBank/DDBJ whole genome shotgun (WGS) entry which is preliminary data.</text>
</comment>
<organism evidence="1">
    <name type="scientific">uncultured bacterium</name>
    <name type="common">gcode 4</name>
    <dbReference type="NCBI Taxonomy" id="1234023"/>
    <lineage>
        <taxon>Bacteria</taxon>
        <taxon>environmental samples</taxon>
    </lineage>
</organism>
<reference evidence="1" key="1">
    <citation type="journal article" date="2012" name="Science">
        <title>Fermentation, hydrogen, and sulfur metabolism in multiple uncultivated bacterial phyla.</title>
        <authorList>
            <person name="Wrighton K.C."/>
            <person name="Thomas B.C."/>
            <person name="Sharon I."/>
            <person name="Miller C.S."/>
            <person name="Castelle C.J."/>
            <person name="VerBerkmoes N.C."/>
            <person name="Wilkins M.J."/>
            <person name="Hettich R.L."/>
            <person name="Lipton M.S."/>
            <person name="Williams K.H."/>
            <person name="Long P.E."/>
            <person name="Banfield J.F."/>
        </authorList>
    </citation>
    <scope>NUCLEOTIDE SEQUENCE [LARGE SCALE GENOMIC DNA]</scope>
</reference>
<accession>K2FSY4</accession>